<evidence type="ECO:0000256" key="1">
    <source>
        <dbReference type="SAM" id="MobiDB-lite"/>
    </source>
</evidence>
<dbReference type="EMBL" id="AHJE01000029">
    <property type="protein sequence ID" value="EHP42661.1"/>
    <property type="molecule type" value="Genomic_DNA"/>
</dbReference>
<evidence type="ECO:0000313" key="2">
    <source>
        <dbReference type="EMBL" id="EHP42661.1"/>
    </source>
</evidence>
<dbReference type="Gene3D" id="3.40.50.1000">
    <property type="entry name" value="HAD superfamily/HAD-like"/>
    <property type="match status" value="2"/>
</dbReference>
<dbReference type="InterPro" id="IPR023214">
    <property type="entry name" value="HAD_sf"/>
</dbReference>
<evidence type="ECO:0000313" key="3">
    <source>
        <dbReference type="Proteomes" id="UP000005808"/>
    </source>
</evidence>
<sequence>MIDSMLNLSLAPLLQFSTVRFVLTDMDETLTYRGRLHADTYTALERLQTHGICVVPVTAAPAGWCDQMARMWPVDGVIAENGGLFLRRSPDGHRVERHYWHPSEGFADVRKRLHVISKIVERAVPQARPADDQVFRLTSLAYSRTGTEVDDRIVDALIGAGADATINNLWVLGWIGGYDKLSMSLRVLAETFEIDAAAATQLVAYSGDSTNDAPMFRFFKHTVGVSTVVDYLPQLPVPPQWITNSPGGAGFVEFADAILKSRSNEAHEMPSESVIHPFSSAKRTSREQR</sequence>
<name>H1S422_9BURK</name>
<dbReference type="InterPro" id="IPR006379">
    <property type="entry name" value="HAD-SF_hydro_IIB"/>
</dbReference>
<proteinExistence type="predicted"/>
<accession>H1S422</accession>
<reference evidence="2 3" key="1">
    <citation type="journal article" date="2012" name="J. Bacteriol.">
        <title>De Novo Genome Project of Cupriavidus basilensis OR16.</title>
        <authorList>
            <person name="Cserhati M."/>
            <person name="Kriszt B."/>
            <person name="Szoboszlay S."/>
            <person name="Toth A."/>
            <person name="Szabo I."/>
            <person name="Tancsics A."/>
            <person name="Nagy I."/>
            <person name="Horvath B."/>
            <person name="Nagy I."/>
            <person name="Kukolya J."/>
        </authorList>
    </citation>
    <scope>NUCLEOTIDE SEQUENCE [LARGE SCALE GENOMIC DNA]</scope>
    <source>
        <strain evidence="2 3">OR16</strain>
    </source>
</reference>
<feature type="region of interest" description="Disordered" evidence="1">
    <location>
        <begin position="265"/>
        <end position="289"/>
    </location>
</feature>
<dbReference type="GO" id="GO:0016791">
    <property type="term" value="F:phosphatase activity"/>
    <property type="evidence" value="ECO:0007669"/>
    <property type="project" value="UniProtKB-ARBA"/>
</dbReference>
<dbReference type="AlphaFoldDB" id="H1S422"/>
<dbReference type="SUPFAM" id="SSF56784">
    <property type="entry name" value="HAD-like"/>
    <property type="match status" value="1"/>
</dbReference>
<organism evidence="2 3">
    <name type="scientific">Cupriavidus basilensis OR16</name>
    <dbReference type="NCBI Taxonomy" id="1127483"/>
    <lineage>
        <taxon>Bacteria</taxon>
        <taxon>Pseudomonadati</taxon>
        <taxon>Pseudomonadota</taxon>
        <taxon>Betaproteobacteria</taxon>
        <taxon>Burkholderiales</taxon>
        <taxon>Burkholderiaceae</taxon>
        <taxon>Cupriavidus</taxon>
    </lineage>
</organism>
<keyword evidence="2" id="KW-0378">Hydrolase</keyword>
<dbReference type="Proteomes" id="UP000005808">
    <property type="component" value="Unassembled WGS sequence"/>
</dbReference>
<protein>
    <submittedName>
        <fullName evidence="2">HAD-superfamily hydrolase</fullName>
    </submittedName>
</protein>
<comment type="caution">
    <text evidence="2">The sequence shown here is derived from an EMBL/GenBank/DDBJ whole genome shotgun (WGS) entry which is preliminary data.</text>
</comment>
<dbReference type="NCBIfam" id="TIGR01484">
    <property type="entry name" value="HAD-SF-IIB"/>
    <property type="match status" value="1"/>
</dbReference>
<dbReference type="InterPro" id="IPR036412">
    <property type="entry name" value="HAD-like_sf"/>
</dbReference>
<gene>
    <name evidence="2" type="ORF">OR16_12510</name>
</gene>